<evidence type="ECO:0000256" key="11">
    <source>
        <dbReference type="SAM" id="Phobius"/>
    </source>
</evidence>
<comment type="similarity">
    <text evidence="3 9">Belongs to the FliF family.</text>
</comment>
<dbReference type="Gene3D" id="3.30.300.30">
    <property type="match status" value="1"/>
</dbReference>
<dbReference type="OrthoDB" id="9807026at2"/>
<evidence type="ECO:0000256" key="8">
    <source>
        <dbReference type="ARBA" id="ARBA00023143"/>
    </source>
</evidence>
<keyword evidence="6 11" id="KW-1133">Transmembrane helix</keyword>
<keyword evidence="14" id="KW-0969">Cilium</keyword>
<dbReference type="PIRSF" id="PIRSF004862">
    <property type="entry name" value="FliF"/>
    <property type="match status" value="1"/>
</dbReference>
<dbReference type="InterPro" id="IPR045851">
    <property type="entry name" value="AMP-bd_C_sf"/>
</dbReference>
<keyword evidence="5 11" id="KW-0812">Transmembrane</keyword>
<dbReference type="HOGENOM" id="CLU_028108_1_1_9"/>
<keyword evidence="14" id="KW-0282">Flagellum</keyword>
<evidence type="ECO:0000256" key="2">
    <source>
        <dbReference type="ARBA" id="ARBA00004651"/>
    </source>
</evidence>
<evidence type="ECO:0000256" key="7">
    <source>
        <dbReference type="ARBA" id="ARBA00023136"/>
    </source>
</evidence>
<sequence>MESFAEKLKETAGRVAGSWQNMNLNQKVLAGGGILLILAAAIILVISSSRDTAYEVLYTELDKKDASQITAKLDEGKVPYKLENGGTTILVPPDLKDKTRLTLASENLPRGETGFELFQESKFGETQVDKKVKYQVALQGELARSIQSLDKVKAAKVNLALPESTLFSDNEELPKASVVVNTREEEKLSPKEIQGIINLVANSVDKLTTENVVIVDQHGNLVSENLPMANGDISETVKWQMAMKRQYEKEKQDAIQSMLDKSLGQNNSVVRVNAELDFDNKEQKDELYSHDDAGPFVRSEEIKKESGTDTTQPVVGVPGTDTNIPQYQEVDAAGGVSTYDKSSKIRNYEINKTEKVTKVAQGDVKYDYLTVAVLVNSKATEPLKLGETEEEKIATIRNIVATACGLRENRKDESVRLEDNISVAFVDFYTEPQAEAPGGTMDQIMRSPLTPWLLAFLVVLIILLAWWLMQRRERRRAEEEAEEAGIDTLIQEEIRVEDLIETGLSPEEKERRKIREEIDRIINENPEIAAQVLKTWLAEE</sequence>
<dbReference type="InterPro" id="IPR043427">
    <property type="entry name" value="YscJ/FliF"/>
</dbReference>
<keyword evidence="15" id="KW-1185">Reference proteome</keyword>
<dbReference type="PANTHER" id="PTHR30046:SF0">
    <property type="entry name" value="FLAGELLAR M-RING PROTEIN"/>
    <property type="match status" value="1"/>
</dbReference>
<dbReference type="GO" id="GO:0009431">
    <property type="term" value="C:bacterial-type flagellum basal body, MS ring"/>
    <property type="evidence" value="ECO:0007669"/>
    <property type="project" value="InterPro"/>
</dbReference>
<protein>
    <recommendedName>
        <fullName evidence="9">Flagellar M-ring protein</fullName>
    </recommendedName>
</protein>
<dbReference type="STRING" id="335541.Swol_0849"/>
<evidence type="ECO:0000256" key="3">
    <source>
        <dbReference type="ARBA" id="ARBA00007971"/>
    </source>
</evidence>
<dbReference type="Proteomes" id="UP000001968">
    <property type="component" value="Chromosome"/>
</dbReference>
<evidence type="ECO:0000256" key="1">
    <source>
        <dbReference type="ARBA" id="ARBA00004117"/>
    </source>
</evidence>
<evidence type="ECO:0000256" key="5">
    <source>
        <dbReference type="ARBA" id="ARBA00022692"/>
    </source>
</evidence>
<feature type="transmembrane region" description="Helical" evidence="11">
    <location>
        <begin position="28"/>
        <end position="46"/>
    </location>
</feature>
<dbReference type="Pfam" id="PF08345">
    <property type="entry name" value="YscJ_FliF_C"/>
    <property type="match status" value="1"/>
</dbReference>
<dbReference type="PRINTS" id="PR01009">
    <property type="entry name" value="FLGMRINGFLIF"/>
</dbReference>
<keyword evidence="14" id="KW-0966">Cell projection</keyword>
<keyword evidence="8 9" id="KW-0975">Bacterial flagellum</keyword>
<dbReference type="InterPro" id="IPR013556">
    <property type="entry name" value="Flag_M-ring_C"/>
</dbReference>
<organism evidence="14 15">
    <name type="scientific">Syntrophomonas wolfei subsp. wolfei (strain DSM 2245B / Goettingen)</name>
    <dbReference type="NCBI Taxonomy" id="335541"/>
    <lineage>
        <taxon>Bacteria</taxon>
        <taxon>Bacillati</taxon>
        <taxon>Bacillota</taxon>
        <taxon>Clostridia</taxon>
        <taxon>Eubacteriales</taxon>
        <taxon>Syntrophomonadaceae</taxon>
        <taxon>Syntrophomonas</taxon>
    </lineage>
</organism>
<accession>Q0AYN6</accession>
<comment type="subcellular location">
    <subcellularLocation>
        <location evidence="1 9">Bacterial flagellum basal body</location>
    </subcellularLocation>
    <subcellularLocation>
        <location evidence="2">Cell membrane</location>
        <topology evidence="2">Multi-pass membrane protein</topology>
    </subcellularLocation>
</comment>
<evidence type="ECO:0000259" key="13">
    <source>
        <dbReference type="Pfam" id="PF08345"/>
    </source>
</evidence>
<evidence type="ECO:0000313" key="14">
    <source>
        <dbReference type="EMBL" id="ABI68168.1"/>
    </source>
</evidence>
<feature type="transmembrane region" description="Helical" evidence="11">
    <location>
        <begin position="449"/>
        <end position="469"/>
    </location>
</feature>
<evidence type="ECO:0000256" key="9">
    <source>
        <dbReference type="PIRNR" id="PIRNR004862"/>
    </source>
</evidence>
<feature type="domain" description="Flagellar M-ring N-terminal" evidence="12">
    <location>
        <begin position="51"/>
        <end position="223"/>
    </location>
</feature>
<feature type="domain" description="Flagellar M-ring C-terminal" evidence="13">
    <location>
        <begin position="259"/>
        <end position="413"/>
    </location>
</feature>
<dbReference type="InterPro" id="IPR000067">
    <property type="entry name" value="FlgMring_FliF"/>
</dbReference>
<dbReference type="Pfam" id="PF01514">
    <property type="entry name" value="YscJ_FliF"/>
    <property type="match status" value="1"/>
</dbReference>
<keyword evidence="4" id="KW-1003">Cell membrane</keyword>
<comment type="function">
    <text evidence="9">The M ring may be actively involved in energy transduction.</text>
</comment>
<name>Q0AYN6_SYNWW</name>
<dbReference type="PANTHER" id="PTHR30046">
    <property type="entry name" value="FLAGELLAR M-RING PROTEIN"/>
    <property type="match status" value="1"/>
</dbReference>
<dbReference type="AlphaFoldDB" id="Q0AYN6"/>
<dbReference type="InterPro" id="IPR006182">
    <property type="entry name" value="FliF_N_dom"/>
</dbReference>
<proteinExistence type="inferred from homology"/>
<dbReference type="GO" id="GO:0071973">
    <property type="term" value="P:bacterial-type flagellum-dependent cell motility"/>
    <property type="evidence" value="ECO:0007669"/>
    <property type="project" value="InterPro"/>
</dbReference>
<gene>
    <name evidence="14" type="ordered locus">Swol_0849</name>
</gene>
<dbReference type="GO" id="GO:0005886">
    <property type="term" value="C:plasma membrane"/>
    <property type="evidence" value="ECO:0007669"/>
    <property type="project" value="UniProtKB-SubCell"/>
</dbReference>
<evidence type="ECO:0000259" key="12">
    <source>
        <dbReference type="Pfam" id="PF01514"/>
    </source>
</evidence>
<dbReference type="RefSeq" id="WP_011640273.1">
    <property type="nucleotide sequence ID" value="NC_008346.1"/>
</dbReference>
<dbReference type="GO" id="GO:0003774">
    <property type="term" value="F:cytoskeletal motor activity"/>
    <property type="evidence" value="ECO:0007669"/>
    <property type="project" value="InterPro"/>
</dbReference>
<dbReference type="KEGG" id="swo:Swol_0849"/>
<evidence type="ECO:0000313" key="15">
    <source>
        <dbReference type="Proteomes" id="UP000001968"/>
    </source>
</evidence>
<keyword evidence="7 11" id="KW-0472">Membrane</keyword>
<evidence type="ECO:0000256" key="10">
    <source>
        <dbReference type="SAM" id="MobiDB-lite"/>
    </source>
</evidence>
<evidence type="ECO:0000256" key="6">
    <source>
        <dbReference type="ARBA" id="ARBA00022989"/>
    </source>
</evidence>
<dbReference type="EMBL" id="CP000448">
    <property type="protein sequence ID" value="ABI68168.1"/>
    <property type="molecule type" value="Genomic_DNA"/>
</dbReference>
<feature type="region of interest" description="Disordered" evidence="10">
    <location>
        <begin position="303"/>
        <end position="325"/>
    </location>
</feature>
<dbReference type="eggNOG" id="COG1766">
    <property type="taxonomic scope" value="Bacteria"/>
</dbReference>
<reference evidence="15" key="1">
    <citation type="journal article" date="2010" name="Environ. Microbiol.">
        <title>The genome of Syntrophomonas wolfei: new insights into syntrophic metabolism and biohydrogen production.</title>
        <authorList>
            <person name="Sieber J.R."/>
            <person name="Sims D.R."/>
            <person name="Han C."/>
            <person name="Kim E."/>
            <person name="Lykidis A."/>
            <person name="Lapidus A.L."/>
            <person name="McDonnald E."/>
            <person name="Rohlin L."/>
            <person name="Culley D.E."/>
            <person name="Gunsalus R."/>
            <person name="McInerney M.J."/>
        </authorList>
    </citation>
    <scope>NUCLEOTIDE SEQUENCE [LARGE SCALE GENOMIC DNA]</scope>
    <source>
        <strain evidence="15">DSM 2245B / Goettingen</strain>
    </source>
</reference>
<evidence type="ECO:0000256" key="4">
    <source>
        <dbReference type="ARBA" id="ARBA00022475"/>
    </source>
</evidence>
<dbReference type="NCBIfam" id="TIGR00206">
    <property type="entry name" value="fliF"/>
    <property type="match status" value="1"/>
</dbReference>